<evidence type="ECO:0000256" key="4">
    <source>
        <dbReference type="ARBA" id="ARBA00022692"/>
    </source>
</evidence>
<feature type="transmembrane region" description="Helical" evidence="7">
    <location>
        <begin position="191"/>
        <end position="212"/>
    </location>
</feature>
<dbReference type="PANTHER" id="PTHR30086">
    <property type="entry name" value="ARGININE EXPORTER PROTEIN ARGO"/>
    <property type="match status" value="1"/>
</dbReference>
<dbReference type="PANTHER" id="PTHR30086:SF15">
    <property type="entry name" value="LEUCINE EFFLUX PROTEIN"/>
    <property type="match status" value="1"/>
</dbReference>
<dbReference type="EMBL" id="MUYV01000004">
    <property type="protein sequence ID" value="OOS25890.1"/>
    <property type="molecule type" value="Genomic_DNA"/>
</dbReference>
<evidence type="ECO:0000313" key="9">
    <source>
        <dbReference type="Proteomes" id="UP000190683"/>
    </source>
</evidence>
<feature type="transmembrane region" description="Helical" evidence="7">
    <location>
        <begin position="154"/>
        <end position="179"/>
    </location>
</feature>
<comment type="caution">
    <text evidence="8">The sequence shown here is derived from an EMBL/GenBank/DDBJ whole genome shotgun (WGS) entry which is preliminary data.</text>
</comment>
<name>A0A1T0CU44_9GAMM</name>
<gene>
    <name evidence="8" type="ORF">B0681_03940</name>
</gene>
<evidence type="ECO:0000256" key="5">
    <source>
        <dbReference type="ARBA" id="ARBA00022989"/>
    </source>
</evidence>
<comment type="similarity">
    <text evidence="2">Belongs to the Rht family.</text>
</comment>
<dbReference type="Pfam" id="PF01810">
    <property type="entry name" value="LysE"/>
    <property type="match status" value="1"/>
</dbReference>
<organism evidence="8 9">
    <name type="scientific">Moraxella porci DSM 25326</name>
    <dbReference type="NCBI Taxonomy" id="573983"/>
    <lineage>
        <taxon>Bacteria</taxon>
        <taxon>Pseudomonadati</taxon>
        <taxon>Pseudomonadota</taxon>
        <taxon>Gammaproteobacteria</taxon>
        <taxon>Moraxellales</taxon>
        <taxon>Moraxellaceae</taxon>
        <taxon>Moraxella</taxon>
    </lineage>
</organism>
<feature type="transmembrane region" description="Helical" evidence="7">
    <location>
        <begin position="41"/>
        <end position="66"/>
    </location>
</feature>
<dbReference type="InterPro" id="IPR001123">
    <property type="entry name" value="LeuE-type"/>
</dbReference>
<dbReference type="AlphaFoldDB" id="A0A1T0CU44"/>
<dbReference type="NCBIfam" id="NF008201">
    <property type="entry name" value="PRK10958.1"/>
    <property type="match status" value="1"/>
</dbReference>
<feature type="transmembrane region" description="Helical" evidence="7">
    <location>
        <begin position="120"/>
        <end position="142"/>
    </location>
</feature>
<evidence type="ECO:0000256" key="7">
    <source>
        <dbReference type="SAM" id="Phobius"/>
    </source>
</evidence>
<evidence type="ECO:0000256" key="6">
    <source>
        <dbReference type="ARBA" id="ARBA00023136"/>
    </source>
</evidence>
<evidence type="ECO:0000256" key="3">
    <source>
        <dbReference type="ARBA" id="ARBA00022475"/>
    </source>
</evidence>
<evidence type="ECO:0000256" key="1">
    <source>
        <dbReference type="ARBA" id="ARBA00004651"/>
    </source>
</evidence>
<feature type="transmembrane region" description="Helical" evidence="7">
    <location>
        <begin position="78"/>
        <end position="99"/>
    </location>
</feature>
<accession>A0A1T0CU44</accession>
<dbReference type="RefSeq" id="WP_078317506.1">
    <property type="nucleotide sequence ID" value="NZ_MUYV01000004.1"/>
</dbReference>
<sequence>MLGITDLWTYVLAVVIIIVLPGPNSLYCLSVSAGHGRAAGWRALAGILVGDSILMMATILGAGTVLRVYPAVFDAIKLIGGAYLAYLGIRLLIGAYYNFKNRHQIRRAEFGIKTPSRQNYFYRSLTLSLTNPKAILFFLSFFVQFVDSTYDKPWLSFLILALILQAVSFLYLMLLVYTGKALAERFVKRPVLGSALMMAASGLFIGFAVNMWQSQLL</sequence>
<dbReference type="STRING" id="573983.B0681_03940"/>
<proteinExistence type="inferred from homology"/>
<keyword evidence="4 7" id="KW-0812">Transmembrane</keyword>
<dbReference type="GO" id="GO:0015820">
    <property type="term" value="P:L-leucine transport"/>
    <property type="evidence" value="ECO:0007669"/>
    <property type="project" value="TreeGrafter"/>
</dbReference>
<dbReference type="GO" id="GO:0015190">
    <property type="term" value="F:L-leucine transmembrane transporter activity"/>
    <property type="evidence" value="ECO:0007669"/>
    <property type="project" value="TreeGrafter"/>
</dbReference>
<dbReference type="GO" id="GO:0005886">
    <property type="term" value="C:plasma membrane"/>
    <property type="evidence" value="ECO:0007669"/>
    <property type="project" value="UniProtKB-SubCell"/>
</dbReference>
<dbReference type="PIRSF" id="PIRSF006324">
    <property type="entry name" value="LeuE"/>
    <property type="match status" value="1"/>
</dbReference>
<reference evidence="8 9" key="1">
    <citation type="submission" date="2017-02" db="EMBL/GenBank/DDBJ databases">
        <title>Draft genome sequence of Moraxella porci CCUG 54912T type strain.</title>
        <authorList>
            <person name="Salva-Serra F."/>
            <person name="Engstrom-Jakobsson H."/>
            <person name="Thorell K."/>
            <person name="Jaen-Luchoro D."/>
            <person name="Gonzales-Siles L."/>
            <person name="Karlsson R."/>
            <person name="Yazdan S."/>
            <person name="Boulund F."/>
            <person name="Johnning A."/>
            <person name="Engstrand L."/>
            <person name="Kristiansson E."/>
            <person name="Moore E."/>
        </authorList>
    </citation>
    <scope>NUCLEOTIDE SEQUENCE [LARGE SCALE GENOMIC DNA]</scope>
    <source>
        <strain evidence="8 9">CCUG 54912</strain>
    </source>
</reference>
<keyword evidence="6 7" id="KW-0472">Membrane</keyword>
<keyword evidence="5 7" id="KW-1133">Transmembrane helix</keyword>
<dbReference type="Proteomes" id="UP000190683">
    <property type="component" value="Unassembled WGS sequence"/>
</dbReference>
<feature type="transmembrane region" description="Helical" evidence="7">
    <location>
        <begin position="7"/>
        <end position="29"/>
    </location>
</feature>
<evidence type="ECO:0000256" key="2">
    <source>
        <dbReference type="ARBA" id="ARBA00007928"/>
    </source>
</evidence>
<keyword evidence="3" id="KW-1003">Cell membrane</keyword>
<evidence type="ECO:0000313" key="8">
    <source>
        <dbReference type="EMBL" id="OOS25890.1"/>
    </source>
</evidence>
<protein>
    <submittedName>
        <fullName evidence="8">Leucine efflux protein LeuE</fullName>
    </submittedName>
</protein>
<comment type="subcellular location">
    <subcellularLocation>
        <location evidence="1">Cell membrane</location>
        <topology evidence="1">Multi-pass membrane protein</topology>
    </subcellularLocation>
</comment>
<keyword evidence="9" id="KW-1185">Reference proteome</keyword>